<proteinExistence type="predicted"/>
<dbReference type="Proteomes" id="UP000249590">
    <property type="component" value="Unassembled WGS sequence"/>
</dbReference>
<sequence>MPAWIVGRRFRSALLASVATVGCFAAAPLHAQDCRTSTVQGLRTESCSGNLSGGVNRLTNTVDRLNIVGLDGTVTPRAPAQPTFGVRGGGPKRLLVEGSGRAVIGSGTGSALEASSVGFNGAAGWERVGQAPPGFQGGDAGAARIDLFGGVSVHPAETGFLAQSLGGAGGRGGGSRGTFEANRPGAGGPGGNGGTVLVDIARGTHGAGAADGPIVHALSRGGAGGAGGEARGPVAVFGASGGRGGAAAASGVMISNAEVLAGEPAGLVLVESLGGDGGAGTSVITGSLPSRRLGGDGGAGGAAGAASFIMSSGRLGAPGVTGGSLVEAVSRGGTGGAGGYSLGDAGSRTGAGGSGGSGGAADIRLDAVVVGGGVPSALTLNRGSVILAQSRGGDGGVSGLANNLTGVARGNVGGGGGAAGAARIVLDGVTIRAAGVAPNNQTFGVLAGSVGGNAGRAASSSDGRGDSGGVGGAGSLARVEMVNATVELERVLTVIEASSVGQDGGAGGVARALTNLATGGAGGHGGAGGTAELFLSGGTVTLGDRGRAAVRATSSGGSGGRGGNASNGIVLSAPTTGGDGGAGGHGGEVVLELLDGISVAAADAVGVDALSMGGRGGDGGVASAVIVGGATAGRGGAGGAGGAVAVTLDGTVATSGGDAGRPAFGISARSLGGAGGPGALARTLFGGATGGAGGGSGPGGAVNVGTTGTVTTGGAGAHAIFAQSIGGFSGNASSGSGFVGFGASGESAGDGGAVTVALAGPDAHLATDGRDAAGIYAQSVGGGGGLAGAGSGVVAVGGTGSSGGSGGAVLATFSGGGVETAGADSAAVFLQSIGGGGGDGSRATGYGSLIGISVGGAGGRGGDGGAARVSDSGRGAAALVTQGELSRGLAVQSVGGGGGDGGNAITGAGVNVVNAAIALGGRGGQGGAGGSVTVNTAATVSTAGTLATGVELLSIGGGGGTSGTTVAASGLTLLNVGVALGGAGGGGGDGGRVDATLRGGVVTRGDGATAISAQSVGGGGGRSGDVFNATGLNAYSVAVTLGGAGGRGGSGGHVTLRSDGGVATTGSDATGLEALSIGGGGGSSGLTVTADAASLQSAAVTIGGSGGVAGRGGVVDVIAGGLVATEGSGARGILASSIGGGGGVSNATVAGTGVALLGNVGVAVGGSGGAGGEAGAVSVSARRDVTTLGSNAGAIVASSIGGGGGSAGMTVAGTAQSPVAANVTVGGAGGGGAAAGAVTVVASGTVSTAGHNSAGISAMSVGGGGGDTGMTMSGSGITGASIPVTVGQDAGRGGTAGDVSVTTRSVFTLGRNSPGILASSTGGGGGSAGSVVSVPLLQLATVPVAVGGAGGAGGTAGNVAARLDSGRVATANSFSPGIVAQSIGGNGGTGGSALQGSISASPAPNIPSGVVAVVVGGAGGAGGEGGRVNVISLGAVQTAGLLSPGLIAQSIGGNGGIGGSVTTGNISFTGGTSGQVGVTVGGTGGAGAKAAGVVVNSRQPIVTAGDLSEGVIAQSIGGNGGIGGAVASLNGGFRNGSSIGLQVNVGGAGGRGAVGSRVDVTNRAAIRTTGKESRGIHAQSIGGGGGIGGAASSFALDLNQLLGIWEEVRPATGGSDASGSAEFSLDARVNVGGTGGAGGNAGAVLVQNEGAGIITAGVGAQAIVATSIGGGGGAGGTASHDSFEVPELCEIGGMVLGGGKDLLCGIRTVKKIIDGTFEFEPEFDVTVNVGGAGGVAGNGGTAGVRNSAPLTTSGDVAHGIFAQSIGGGGGHGGNGAAEQSLLESIDEGVAEFWEVVQDGYIATATKEGILGLSVDAPTFDLLKVLNEFEIGIGGRGGASGDGGDVTVWNSGAITTTGDQAHAIYAQSIGGGGGTGGMGVNGTIGVFNVGGMGSGGGTGGAVTIETSGAIRTTGLGSAGIFAQSVGGGGGVAGDVGGVWAVTYENKDTLFRSELLFGDYRPGGGGDGGAIDIVSTGRITTGGDLAHGIIAQSIGGSGGMAGDDDDPTTVILTTAPTVFASSRGDRGRGGDIRVEATGGIVTTGADASGIVAQSQNGAASRSGNVSITTGDISIRGAGGRAIFAMSGVETGGVGSFPSPETRRDGSVTIGVVAGATVETADSAETILILGGDESGKVANRVTNLGTIVNHSRKAGRYVIRTDGEADLVIDNRGTIAGAIRIGGGEPFVARRGSARRAAPGAATGGRSAILLNSGLVSLGGVADLGSAGRLRNTGLVTVGTGEGIAPRARVVGDFVQGASGVLEIDASLADGRAEVLTVDGEITLDGQLAIVPQGLLPYEGETRNIVVMRGEVLSNAAEVIDTAAIDYEARTVDGGPGRDRVVLSYTVDFTPLDGDGPAGEEMEVYGKYINSLVAARRSAIARGSDDFAFVDDLVFRILTEPDAAALAANYDRAVPHAEFAVTETAVLGGVAFANQLMSCPAFVDGLAVYADEGSCGWASLGGQAATRDGSADRDGYDETTFGFSAGFQAEVADDWFLGGAVSVTRSWLDGAHDMDGAGTRAALGLVAKREVGASIFSAAVSGGHAWYDTSRPVPLPGGGTARDDADITGWWIAANARAAHRFDVGGGMFLTPTVDVGVQHWHQNAYSESGAGPFGLSVGAIEETAVTFNPFLEAGAGFALPGGTGELKLRAGVLAFLGNDTYETTLRYAGQNGAGPSFKVDEKVDPVFADLGVALSAQVGESVTLSLGANALLSDDYRSLSARAGLDIAF</sequence>
<feature type="chain" id="PRO_5032630571" description="Autotransporter domain-containing protein" evidence="2">
    <location>
        <begin position="32"/>
        <end position="2728"/>
    </location>
</feature>
<keyword evidence="5" id="KW-1185">Reference proteome</keyword>
<evidence type="ECO:0000256" key="1">
    <source>
        <dbReference type="SAM" id="MobiDB-lite"/>
    </source>
</evidence>
<protein>
    <recommendedName>
        <fullName evidence="3">Autotransporter domain-containing protein</fullName>
    </recommendedName>
</protein>
<keyword evidence="2" id="KW-0732">Signal</keyword>
<name>A0A8B2NTL3_9HYPH</name>
<feature type="domain" description="Autotransporter" evidence="3">
    <location>
        <begin position="2447"/>
        <end position="2728"/>
    </location>
</feature>
<organism evidence="4 5">
    <name type="scientific">Acuticoccus sediminis</name>
    <dbReference type="NCBI Taxonomy" id="2184697"/>
    <lineage>
        <taxon>Bacteria</taxon>
        <taxon>Pseudomonadati</taxon>
        <taxon>Pseudomonadota</taxon>
        <taxon>Alphaproteobacteria</taxon>
        <taxon>Hyphomicrobiales</taxon>
        <taxon>Amorphaceae</taxon>
        <taxon>Acuticoccus</taxon>
    </lineage>
</organism>
<gene>
    <name evidence="4" type="ORF">DLJ53_03325</name>
</gene>
<evidence type="ECO:0000313" key="4">
    <source>
        <dbReference type="EMBL" id="RAI03537.1"/>
    </source>
</evidence>
<feature type="region of interest" description="Disordered" evidence="1">
    <location>
        <begin position="550"/>
        <end position="583"/>
    </location>
</feature>
<feature type="signal peptide" evidence="2">
    <location>
        <begin position="1"/>
        <end position="31"/>
    </location>
</feature>
<dbReference type="EMBL" id="QHHQ01000001">
    <property type="protein sequence ID" value="RAI03537.1"/>
    <property type="molecule type" value="Genomic_DNA"/>
</dbReference>
<feature type="compositionally biased region" description="Gly residues" evidence="1">
    <location>
        <begin position="556"/>
        <end position="565"/>
    </location>
</feature>
<comment type="caution">
    <text evidence="4">The sequence shown here is derived from an EMBL/GenBank/DDBJ whole genome shotgun (WGS) entry which is preliminary data.</text>
</comment>
<dbReference type="SMART" id="SM00869">
    <property type="entry name" value="Autotransporter"/>
    <property type="match status" value="1"/>
</dbReference>
<accession>A0A8B2NTL3</accession>
<evidence type="ECO:0000256" key="2">
    <source>
        <dbReference type="SAM" id="SignalP"/>
    </source>
</evidence>
<dbReference type="SUPFAM" id="SSF103515">
    <property type="entry name" value="Autotransporter"/>
    <property type="match status" value="1"/>
</dbReference>
<dbReference type="PROSITE" id="PS51208">
    <property type="entry name" value="AUTOTRANSPORTER"/>
    <property type="match status" value="1"/>
</dbReference>
<dbReference type="InterPro" id="IPR036709">
    <property type="entry name" value="Autotransporte_beta_dom_sf"/>
</dbReference>
<dbReference type="InterPro" id="IPR005546">
    <property type="entry name" value="Autotransporte_beta"/>
</dbReference>
<evidence type="ECO:0000313" key="5">
    <source>
        <dbReference type="Proteomes" id="UP000249590"/>
    </source>
</evidence>
<reference evidence="4 5" key="1">
    <citation type="submission" date="2018-05" db="EMBL/GenBank/DDBJ databases">
        <title>Acuticoccus sediminis sp. nov., isolated from deep-sea sediment of Indian Ocean.</title>
        <authorList>
            <person name="Liu X."/>
            <person name="Lai Q."/>
            <person name="Du Y."/>
            <person name="Sun F."/>
            <person name="Zhang X."/>
            <person name="Wang S."/>
            <person name="Shao Z."/>
        </authorList>
    </citation>
    <scope>NUCLEOTIDE SEQUENCE [LARGE SCALE GENOMIC DNA]</scope>
    <source>
        <strain evidence="4 5">PTG4-2</strain>
    </source>
</reference>
<evidence type="ECO:0000259" key="3">
    <source>
        <dbReference type="PROSITE" id="PS51208"/>
    </source>
</evidence>